<evidence type="ECO:0000313" key="3">
    <source>
        <dbReference type="EMBL" id="STD20365.1"/>
    </source>
</evidence>
<feature type="compositionally biased region" description="Basic residues" evidence="1">
    <location>
        <begin position="531"/>
        <end position="547"/>
    </location>
</feature>
<dbReference type="NCBIfam" id="NF012196">
    <property type="entry name" value="Ig_like_ice"/>
    <property type="match status" value="1"/>
</dbReference>
<dbReference type="SUPFAM" id="SSF81296">
    <property type="entry name" value="E set domains"/>
    <property type="match status" value="1"/>
</dbReference>
<organism evidence="3 4">
    <name type="scientific">Enterobacter asburiae</name>
    <dbReference type="NCBI Taxonomy" id="61645"/>
    <lineage>
        <taxon>Bacteria</taxon>
        <taxon>Pseudomonadati</taxon>
        <taxon>Pseudomonadota</taxon>
        <taxon>Gammaproteobacteria</taxon>
        <taxon>Enterobacterales</taxon>
        <taxon>Enterobacteriaceae</taxon>
        <taxon>Enterobacter</taxon>
        <taxon>Enterobacter cloacae complex</taxon>
    </lineage>
</organism>
<gene>
    <name evidence="3" type="ORF">NCTC12123_01876</name>
</gene>
<dbReference type="NCBIfam" id="NF033510">
    <property type="entry name" value="Ca_tandemer"/>
    <property type="match status" value="2"/>
</dbReference>
<evidence type="ECO:0000259" key="2">
    <source>
        <dbReference type="Pfam" id="PF19077"/>
    </source>
</evidence>
<feature type="domain" description="Bacterial Ig-like" evidence="2">
    <location>
        <begin position="221"/>
        <end position="314"/>
    </location>
</feature>
<feature type="domain" description="Bacterial Ig-like" evidence="2">
    <location>
        <begin position="328"/>
        <end position="420"/>
    </location>
</feature>
<dbReference type="Pfam" id="PF19077">
    <property type="entry name" value="Big_13"/>
    <property type="match status" value="4"/>
</dbReference>
<dbReference type="Gene3D" id="2.60.40.10">
    <property type="entry name" value="Immunoglobulins"/>
    <property type="match status" value="5"/>
</dbReference>
<accession>A0A376FCF1</accession>
<dbReference type="Proteomes" id="UP000255163">
    <property type="component" value="Unassembled WGS sequence"/>
</dbReference>
<name>A0A376FCF1_ENTAS</name>
<sequence length="547" mass="57181">MTLNGDVPTITINTFAQDDIVNAAEHGTPLVVSGTTDAPAGQTVTITLNGKTYTATVQNDGTWSYTVGSADVTALADGGSYVINAQVSNTIGNSGSDNHSVTVDLTAPSMGISIDSLQNDTGLSASDFITNDAQVVVNGSLSAQLGNNEKAQISLDGGNTWIDLTVTGTTWRYTDGRTLTDGTYQYQVRVIDNAGNVGATDSQDVVIDLTKPVATTITVDSITQDTGLSGSDFITSDNQISLKGTLGAALGSGDHAQISLDGGVTWTDVSVSGLSWTYVDGRTLADGDYNYQLRVIDDAGNISATTSQVVTIDTVAPDASKTIAFDSISDDTGLSGSDFVTNDTSLTLHGSLGATLADGEYAQISIDGGVTWQNVIVTGNSWYYVDSRTLGNQTYDYYVRVVDAAGNVGASAHQQVTVDTVAPDAAITVTVDNITVDTGFDNNDFLTSSTSYTLHGTLGAELGAGEFVQVSMDGGSTWVYATVSGTQWSYSDTRTLTDGSHNYQVRVVDQAGNVGATTSQAGDGGYAGAAVRRHHRQHQRRYRPVRE</sequence>
<dbReference type="InterPro" id="IPR013783">
    <property type="entry name" value="Ig-like_fold"/>
</dbReference>
<reference evidence="3 4" key="1">
    <citation type="submission" date="2018-06" db="EMBL/GenBank/DDBJ databases">
        <authorList>
            <consortium name="Pathogen Informatics"/>
            <person name="Doyle S."/>
        </authorList>
    </citation>
    <scope>NUCLEOTIDE SEQUENCE [LARGE SCALE GENOMIC DNA]</scope>
    <source>
        <strain evidence="3 4">NCTC12123</strain>
    </source>
</reference>
<evidence type="ECO:0000313" key="4">
    <source>
        <dbReference type="Proteomes" id="UP000255163"/>
    </source>
</evidence>
<feature type="domain" description="Bacterial Ig-like" evidence="2">
    <location>
        <begin position="116"/>
        <end position="208"/>
    </location>
</feature>
<feature type="region of interest" description="Disordered" evidence="1">
    <location>
        <begin position="518"/>
        <end position="547"/>
    </location>
</feature>
<dbReference type="InterPro" id="IPR014756">
    <property type="entry name" value="Ig_E-set"/>
</dbReference>
<dbReference type="AlphaFoldDB" id="A0A376FCF1"/>
<dbReference type="InterPro" id="IPR044016">
    <property type="entry name" value="Big_13"/>
</dbReference>
<proteinExistence type="predicted"/>
<feature type="domain" description="Bacterial Ig-like" evidence="2">
    <location>
        <begin position="435"/>
        <end position="518"/>
    </location>
</feature>
<dbReference type="EMBL" id="UFYI01000007">
    <property type="protein sequence ID" value="STD20365.1"/>
    <property type="molecule type" value="Genomic_DNA"/>
</dbReference>
<dbReference type="InterPro" id="IPR049826">
    <property type="entry name" value="Ig-like_ice"/>
</dbReference>
<evidence type="ECO:0000256" key="1">
    <source>
        <dbReference type="SAM" id="MobiDB-lite"/>
    </source>
</evidence>
<protein>
    <submittedName>
        <fullName evidence="3">Type 1 secretion target domain-containng protein</fullName>
    </submittedName>
</protein>